<dbReference type="EMBL" id="QFQB01000036">
    <property type="protein sequence ID" value="PZQ45898.1"/>
    <property type="molecule type" value="Genomic_DNA"/>
</dbReference>
<organism evidence="3 4">
    <name type="scientific">Micavibrio aeruginosavorus</name>
    <dbReference type="NCBI Taxonomy" id="349221"/>
    <lineage>
        <taxon>Bacteria</taxon>
        <taxon>Pseudomonadati</taxon>
        <taxon>Bdellovibrionota</taxon>
        <taxon>Bdellovibrionia</taxon>
        <taxon>Bdellovibrionales</taxon>
        <taxon>Pseudobdellovibrionaceae</taxon>
        <taxon>Micavibrio</taxon>
    </lineage>
</organism>
<dbReference type="Proteomes" id="UP000249417">
    <property type="component" value="Unassembled WGS sequence"/>
</dbReference>
<reference evidence="3 4" key="1">
    <citation type="submission" date="2017-08" db="EMBL/GenBank/DDBJ databases">
        <title>Infants hospitalized years apart are colonized by the same room-sourced microbial strains.</title>
        <authorList>
            <person name="Brooks B."/>
            <person name="Olm M.R."/>
            <person name="Firek B.A."/>
            <person name="Baker R."/>
            <person name="Thomas B.C."/>
            <person name="Morowitz M.J."/>
            <person name="Banfield J.F."/>
        </authorList>
    </citation>
    <scope>NUCLEOTIDE SEQUENCE [LARGE SCALE GENOMIC DNA]</scope>
    <source>
        <strain evidence="3">S2_005_002_R2_29</strain>
    </source>
</reference>
<protein>
    <recommendedName>
        <fullName evidence="5">DUF5667 domain-containing protein</fullName>
    </recommendedName>
</protein>
<proteinExistence type="predicted"/>
<feature type="region of interest" description="Disordered" evidence="1">
    <location>
        <begin position="26"/>
        <end position="60"/>
    </location>
</feature>
<evidence type="ECO:0000256" key="1">
    <source>
        <dbReference type="SAM" id="MobiDB-lite"/>
    </source>
</evidence>
<evidence type="ECO:0000313" key="4">
    <source>
        <dbReference type="Proteomes" id="UP000249417"/>
    </source>
</evidence>
<sequence length="253" mass="28436">MTRSSLLLSAVCLSFLLSASALAAEEKAQTKPVAEKPVATKPATKKEEETPDTVLAQPKKTEETPVTKWIAAENALIDPLSDKDKESFFILRNKYSMIRVTRVVERDIGAAVESCGDKNADIKAKMDARYKQWKNAVDPILDTAKKQLDKDLASQKIVDPKKAKNVLDLNDEAYVYSEKQITKMPVSTKEACENLLMSMDHTEDNMVTLLQQTLLPENVIRQRRDAIKREQEKQKDKAKKQEAKSQDAAKKSE</sequence>
<name>A0A2W5MZV0_9BACT</name>
<gene>
    <name evidence="3" type="ORF">DI551_06130</name>
</gene>
<feature type="chain" id="PRO_5016022092" description="DUF5667 domain-containing protein" evidence="2">
    <location>
        <begin position="24"/>
        <end position="253"/>
    </location>
</feature>
<evidence type="ECO:0000313" key="3">
    <source>
        <dbReference type="EMBL" id="PZQ45898.1"/>
    </source>
</evidence>
<evidence type="ECO:0008006" key="5">
    <source>
        <dbReference type="Google" id="ProtNLM"/>
    </source>
</evidence>
<feature type="signal peptide" evidence="2">
    <location>
        <begin position="1"/>
        <end position="23"/>
    </location>
</feature>
<evidence type="ECO:0000256" key="2">
    <source>
        <dbReference type="SAM" id="SignalP"/>
    </source>
</evidence>
<feature type="region of interest" description="Disordered" evidence="1">
    <location>
        <begin position="225"/>
        <end position="253"/>
    </location>
</feature>
<dbReference type="AlphaFoldDB" id="A0A2W5MZV0"/>
<comment type="caution">
    <text evidence="3">The sequence shown here is derived from an EMBL/GenBank/DDBJ whole genome shotgun (WGS) entry which is preliminary data.</text>
</comment>
<keyword evidence="2" id="KW-0732">Signal</keyword>
<accession>A0A2W5MZV0</accession>